<sequence>MAQAGYSGTPLAKKLGFKPGEPLWASGMPASVKKVIDKEAGPCYLARPTKALAAAHIFHTSAAKLEAELESLRTKLAPDGMVWVSWPKKAAKVETDITEDTIRKVALPMGYVDVKVCAVDEVWSALKLVIRKALR</sequence>
<evidence type="ECO:0008006" key="3">
    <source>
        <dbReference type="Google" id="ProtNLM"/>
    </source>
</evidence>
<evidence type="ECO:0000313" key="2">
    <source>
        <dbReference type="Proteomes" id="UP000092498"/>
    </source>
</evidence>
<dbReference type="AlphaFoldDB" id="A0A1B1AKM0"/>
<reference evidence="1 2" key="1">
    <citation type="submission" date="2015-11" db="EMBL/GenBank/DDBJ databases">
        <title>Whole-Genome Sequence of Candidatus Oderbacter manganicum from the National Park Lower Oder Valley, Germany.</title>
        <authorList>
            <person name="Braun B."/>
            <person name="Liere K."/>
            <person name="Szewzyk U."/>
        </authorList>
    </citation>
    <scope>NUCLEOTIDE SEQUENCE [LARGE SCALE GENOMIC DNA]</scope>
    <source>
        <strain evidence="1 2">OTSz_A_272</strain>
    </source>
</reference>
<dbReference type="RefSeq" id="WP_066772783.1">
    <property type="nucleotide sequence ID" value="NZ_CP013244.1"/>
</dbReference>
<dbReference type="STRING" id="1759059.ATE48_14790"/>
<evidence type="ECO:0000313" key="1">
    <source>
        <dbReference type="EMBL" id="ANP47091.1"/>
    </source>
</evidence>
<dbReference type="EMBL" id="CP013244">
    <property type="protein sequence ID" value="ANP47091.1"/>
    <property type="molecule type" value="Genomic_DNA"/>
</dbReference>
<organism evidence="1 2">
    <name type="scientific">Candidatus Viadribacter manganicus</name>
    <dbReference type="NCBI Taxonomy" id="1759059"/>
    <lineage>
        <taxon>Bacteria</taxon>
        <taxon>Pseudomonadati</taxon>
        <taxon>Pseudomonadota</taxon>
        <taxon>Alphaproteobacteria</taxon>
        <taxon>Hyphomonadales</taxon>
        <taxon>Hyphomonadaceae</taxon>
        <taxon>Candidatus Viadribacter</taxon>
    </lineage>
</organism>
<accession>A0A1B1AKM0</accession>
<dbReference type="InParanoid" id="A0A1B1AKM0"/>
<dbReference type="Proteomes" id="UP000092498">
    <property type="component" value="Chromosome"/>
</dbReference>
<dbReference type="OrthoDB" id="9800461at2"/>
<keyword evidence="2" id="KW-1185">Reference proteome</keyword>
<name>A0A1B1AKM0_9PROT</name>
<protein>
    <recommendedName>
        <fullName evidence="3">DUF3052 domain-containing protein</fullName>
    </recommendedName>
</protein>
<gene>
    <name evidence="1" type="ORF">ATE48_14790</name>
</gene>
<proteinExistence type="predicted"/>
<dbReference type="KEGG" id="cbot:ATE48_14790"/>